<evidence type="ECO:0000256" key="10">
    <source>
        <dbReference type="ARBA" id="ARBA00049111"/>
    </source>
</evidence>
<evidence type="ECO:0000256" key="2">
    <source>
        <dbReference type="ARBA" id="ARBA00002189"/>
    </source>
</evidence>
<dbReference type="GO" id="GO:0030170">
    <property type="term" value="F:pyridoxal phosphate binding"/>
    <property type="evidence" value="ECO:0007669"/>
    <property type="project" value="InterPro"/>
</dbReference>
<organism evidence="13 14">
    <name type="scientific">Salinibacillus kushneri</name>
    <dbReference type="NCBI Taxonomy" id="237682"/>
    <lineage>
        <taxon>Bacteria</taxon>
        <taxon>Bacillati</taxon>
        <taxon>Bacillota</taxon>
        <taxon>Bacilli</taxon>
        <taxon>Bacillales</taxon>
        <taxon>Bacillaceae</taxon>
        <taxon>Salinibacillus</taxon>
    </lineage>
</organism>
<comment type="function">
    <text evidence="2 12">Catalyzes reversively the conversion of L-aspartate beta-semialdehyde (ASA) to L-2,4-diaminobutyrate (DABA) by transamination with L-glutamate.</text>
</comment>
<dbReference type="InterPro" id="IPR015424">
    <property type="entry name" value="PyrdxlP-dep_Trfase"/>
</dbReference>
<evidence type="ECO:0000256" key="6">
    <source>
        <dbReference type="ARBA" id="ARBA00014798"/>
    </source>
</evidence>
<dbReference type="SUPFAM" id="SSF53383">
    <property type="entry name" value="PLP-dependent transferases"/>
    <property type="match status" value="1"/>
</dbReference>
<evidence type="ECO:0000256" key="3">
    <source>
        <dbReference type="ARBA" id="ARBA00004946"/>
    </source>
</evidence>
<dbReference type="InterPro" id="IPR005814">
    <property type="entry name" value="Aminotrans_3"/>
</dbReference>
<comment type="pathway">
    <text evidence="3 12">Amine and polyamine biosynthesis; ectoine biosynthesis; L-ectoine from L-aspartate 4-semialdehyde: step 1/3.</text>
</comment>
<dbReference type="PIRSF" id="PIRSF000521">
    <property type="entry name" value="Transaminase_4ab_Lys_Orn"/>
    <property type="match status" value="1"/>
</dbReference>
<dbReference type="Gene3D" id="3.90.1150.10">
    <property type="entry name" value="Aspartate Aminotransferase, domain 1"/>
    <property type="match status" value="1"/>
</dbReference>
<reference evidence="14" key="1">
    <citation type="submission" date="2016-10" db="EMBL/GenBank/DDBJ databases">
        <authorList>
            <person name="Varghese N."/>
            <person name="Submissions S."/>
        </authorList>
    </citation>
    <scope>NUCLEOTIDE SEQUENCE [LARGE SCALE GENOMIC DNA]</scope>
    <source>
        <strain evidence="14">CGMCC 1.3566</strain>
    </source>
</reference>
<evidence type="ECO:0000256" key="8">
    <source>
        <dbReference type="ARBA" id="ARBA00022679"/>
    </source>
</evidence>
<dbReference type="STRING" id="237682.SAMN05421676_103187"/>
<dbReference type="UniPathway" id="UPA00067">
    <property type="reaction ID" value="UER00121"/>
</dbReference>
<dbReference type="RefSeq" id="WP_245732734.1">
    <property type="nucleotide sequence ID" value="NZ_FOHJ01000003.1"/>
</dbReference>
<dbReference type="AlphaFoldDB" id="A0A1I0CJN6"/>
<dbReference type="PANTHER" id="PTHR43552">
    <property type="entry name" value="DIAMINOBUTYRATE--2-OXOGLUTARATE AMINOTRANSFERASE"/>
    <property type="match status" value="1"/>
</dbReference>
<evidence type="ECO:0000256" key="12">
    <source>
        <dbReference type="RuleBase" id="RU365034"/>
    </source>
</evidence>
<dbReference type="InterPro" id="IPR015421">
    <property type="entry name" value="PyrdxlP-dep_Trfase_major"/>
</dbReference>
<comment type="catalytic activity">
    <reaction evidence="10 12">
        <text>L-2,4-diaminobutanoate + 2-oxoglutarate = L-aspartate 4-semialdehyde + L-glutamate</text>
        <dbReference type="Rhea" id="RHEA:11160"/>
        <dbReference type="ChEBI" id="CHEBI:16810"/>
        <dbReference type="ChEBI" id="CHEBI:29985"/>
        <dbReference type="ChEBI" id="CHEBI:58761"/>
        <dbReference type="ChEBI" id="CHEBI:537519"/>
        <dbReference type="EC" id="2.6.1.76"/>
    </reaction>
</comment>
<keyword evidence="8 12" id="KW-0808">Transferase</keyword>
<dbReference type="Proteomes" id="UP000199095">
    <property type="component" value="Unassembled WGS sequence"/>
</dbReference>
<dbReference type="PROSITE" id="PS00600">
    <property type="entry name" value="AA_TRANSFER_CLASS_3"/>
    <property type="match status" value="1"/>
</dbReference>
<evidence type="ECO:0000313" key="14">
    <source>
        <dbReference type="Proteomes" id="UP000199095"/>
    </source>
</evidence>
<evidence type="ECO:0000256" key="4">
    <source>
        <dbReference type="ARBA" id="ARBA00008954"/>
    </source>
</evidence>
<evidence type="ECO:0000256" key="1">
    <source>
        <dbReference type="ARBA" id="ARBA00001933"/>
    </source>
</evidence>
<comment type="similarity">
    <text evidence="4 11">Belongs to the class-III pyridoxal-phosphate-dependent aminotransferase family.</text>
</comment>
<dbReference type="InterPro" id="IPR015422">
    <property type="entry name" value="PyrdxlP-dep_Trfase_small"/>
</dbReference>
<dbReference type="GO" id="GO:0045303">
    <property type="term" value="F:diaminobutyrate-2-oxoglutarate transaminase activity"/>
    <property type="evidence" value="ECO:0007669"/>
    <property type="project" value="UniProtKB-EC"/>
</dbReference>
<dbReference type="NCBIfam" id="TIGR00709">
    <property type="entry name" value="dat"/>
    <property type="match status" value="1"/>
</dbReference>
<gene>
    <name evidence="13" type="ORF">SAMN05421676_103187</name>
</gene>
<dbReference type="Pfam" id="PF00202">
    <property type="entry name" value="Aminotran_3"/>
    <property type="match status" value="1"/>
</dbReference>
<keyword evidence="9 11" id="KW-0663">Pyridoxal phosphate</keyword>
<dbReference type="EC" id="2.6.1.76" evidence="5 12"/>
<evidence type="ECO:0000256" key="11">
    <source>
        <dbReference type="RuleBase" id="RU003560"/>
    </source>
</evidence>
<keyword evidence="7 12" id="KW-0032">Aminotransferase</keyword>
<evidence type="ECO:0000256" key="9">
    <source>
        <dbReference type="ARBA" id="ARBA00022898"/>
    </source>
</evidence>
<evidence type="ECO:0000313" key="13">
    <source>
        <dbReference type="EMBL" id="SET19385.1"/>
    </source>
</evidence>
<dbReference type="InterPro" id="IPR049704">
    <property type="entry name" value="Aminotrans_3_PPA_site"/>
</dbReference>
<dbReference type="InterPro" id="IPR004637">
    <property type="entry name" value="Dat"/>
</dbReference>
<dbReference type="PANTHER" id="PTHR43552:SF2">
    <property type="entry name" value="DIAMINOBUTYRATE--2-OXOGLUTARATE TRANSAMINASE"/>
    <property type="match status" value="1"/>
</dbReference>
<keyword evidence="14" id="KW-1185">Reference proteome</keyword>
<evidence type="ECO:0000256" key="5">
    <source>
        <dbReference type="ARBA" id="ARBA00013155"/>
    </source>
</evidence>
<dbReference type="EMBL" id="FOHJ01000003">
    <property type="protein sequence ID" value="SET19385.1"/>
    <property type="molecule type" value="Genomic_DNA"/>
</dbReference>
<proteinExistence type="inferred from homology"/>
<comment type="cofactor">
    <cofactor evidence="1 12">
        <name>pyridoxal 5'-phosphate</name>
        <dbReference type="ChEBI" id="CHEBI:597326"/>
    </cofactor>
</comment>
<dbReference type="CDD" id="cd00610">
    <property type="entry name" value="OAT_like"/>
    <property type="match status" value="1"/>
</dbReference>
<sequence length="425" mass="47498">MSHTDMEIFEKYESVVRSYCRSFPTVFTKSKGHKMWDEQGREYIDFFSGAGALNYGHNDEKMKKKLIKYIEEDGITHSLDKATTTKAEFIQKFNDVILKPRDLNYKMMFPGPTGTNSVESALKLARKVTGRTDIISFTNGFHGMTIGSLSVTGNAAKRKGAGVPLQNAVTMPYDNYVLDNYDSLDYLERFLEDGGSGVDIPAAMIVETVQGEGGINAARLEWLKRIDDICKRWDILLIVDDIQAGVGRTGTFFSFEPAGIKPDIVCMSKSLSGYGIPFAITLFRPELDVWNPGEHNGTFRGNNHAFVTATAALDYWKDDQFEKDIQRKGNMVHEFLTNLNQKYPELKGEVRGRGLMAGIACGVDDLASKVAEKAFDQGLIMETSGPKDEVFKLFPAINIDDEALKKGFDIIEESVRKLVKEPILN</sequence>
<evidence type="ECO:0000256" key="7">
    <source>
        <dbReference type="ARBA" id="ARBA00022576"/>
    </source>
</evidence>
<dbReference type="GO" id="GO:0019491">
    <property type="term" value="P:ectoine biosynthetic process"/>
    <property type="evidence" value="ECO:0007669"/>
    <property type="project" value="UniProtKB-UniPathway"/>
</dbReference>
<dbReference type="NCBIfam" id="TIGR02407">
    <property type="entry name" value="ectoine_ectB"/>
    <property type="match status" value="1"/>
</dbReference>
<accession>A0A1I0CJN6</accession>
<dbReference type="Gene3D" id="3.40.640.10">
    <property type="entry name" value="Type I PLP-dependent aspartate aminotransferase-like (Major domain)"/>
    <property type="match status" value="1"/>
</dbReference>
<dbReference type="GO" id="GO:0047307">
    <property type="term" value="F:diaminobutyrate-pyruvate transaminase activity"/>
    <property type="evidence" value="ECO:0007669"/>
    <property type="project" value="InterPro"/>
</dbReference>
<dbReference type="InterPro" id="IPR012773">
    <property type="entry name" value="Ectoine_EctB"/>
</dbReference>
<name>A0A1I0CJN6_9BACI</name>
<dbReference type="NCBIfam" id="NF006733">
    <property type="entry name" value="PRK09264.1"/>
    <property type="match status" value="1"/>
</dbReference>
<protein>
    <recommendedName>
        <fullName evidence="6 12">Diaminobutyrate--2-oxoglutarate transaminase</fullName>
        <ecNumber evidence="5 12">2.6.1.76</ecNumber>
    </recommendedName>
    <alternativeName>
        <fullName evidence="12">DABA aminotransferase</fullName>
    </alternativeName>
</protein>